<dbReference type="STRING" id="420662.Mpe_A3309"/>
<dbReference type="GO" id="GO:0016787">
    <property type="term" value="F:hydrolase activity"/>
    <property type="evidence" value="ECO:0007669"/>
    <property type="project" value="UniProtKB-KW"/>
</dbReference>
<dbReference type="Proteomes" id="UP000000366">
    <property type="component" value="Chromosome"/>
</dbReference>
<protein>
    <submittedName>
        <fullName evidence="1">Phenol hydrolase assembly protein</fullName>
    </submittedName>
</protein>
<gene>
    <name evidence="1" type="primary">dmpK</name>
    <name evidence="1" type="ordered locus">Mpe_A3309</name>
</gene>
<dbReference type="EMBL" id="CP000555">
    <property type="protein sequence ID" value="ABM96262.1"/>
    <property type="molecule type" value="Genomic_DNA"/>
</dbReference>
<dbReference type="KEGG" id="mpt:Mpe_A3309"/>
<dbReference type="HOGENOM" id="CLU_2260461_0_0_4"/>
<name>A2SL23_METPP</name>
<keyword evidence="2" id="KW-1185">Reference proteome</keyword>
<reference evidence="1 2" key="1">
    <citation type="journal article" date="2007" name="J. Bacteriol.">
        <title>Whole-genome analysis of the methyl tert-butyl ether-degrading beta-proteobacterium Methylibium petroleiphilum PM1.</title>
        <authorList>
            <person name="Kane S.R."/>
            <person name="Chakicherla A.Y."/>
            <person name="Chain P.S.G."/>
            <person name="Schmidt R."/>
            <person name="Shin M.W."/>
            <person name="Legler T.C."/>
            <person name="Scow K.M."/>
            <person name="Larimer F.W."/>
            <person name="Lucas S.M."/>
            <person name="Richardson P.M."/>
            <person name="Hristova K.R."/>
        </authorList>
    </citation>
    <scope>NUCLEOTIDE SEQUENCE [LARGE SCALE GENOMIC DNA]</scope>
    <source>
        <strain evidence="2">ATCC BAA-1232 / LMG 22953 / PM1</strain>
    </source>
</reference>
<dbReference type="eggNOG" id="ENOG50333VN">
    <property type="taxonomic scope" value="Bacteria"/>
</dbReference>
<proteinExistence type="predicted"/>
<keyword evidence="1" id="KW-0378">Hydrolase</keyword>
<dbReference type="Pfam" id="PF06099">
    <property type="entry name" value="Phenol_hyd_sub"/>
    <property type="match status" value="1"/>
</dbReference>
<evidence type="ECO:0000313" key="2">
    <source>
        <dbReference type="Proteomes" id="UP000000366"/>
    </source>
</evidence>
<dbReference type="InterPro" id="IPR010353">
    <property type="entry name" value="DmpK"/>
</dbReference>
<sequence length="103" mass="11480">MAQAVRKQAISTPVSSRMSVVPFHPPGAAPACWVRLRNERRDGFVEFDFSLGDPDLWVELILPRPAFDAFCTAQRARSLGAAEGARIDAEQAKWRYGRHGPDE</sequence>
<dbReference type="AlphaFoldDB" id="A2SL23"/>
<organism evidence="1 2">
    <name type="scientific">Methylibium petroleiphilum (strain ATCC BAA-1232 / LMG 22953 / PM1)</name>
    <dbReference type="NCBI Taxonomy" id="420662"/>
    <lineage>
        <taxon>Bacteria</taxon>
        <taxon>Pseudomonadati</taxon>
        <taxon>Pseudomonadota</taxon>
        <taxon>Betaproteobacteria</taxon>
        <taxon>Burkholderiales</taxon>
        <taxon>Sphaerotilaceae</taxon>
        <taxon>Methylibium</taxon>
    </lineage>
</organism>
<accession>A2SL23</accession>
<evidence type="ECO:0000313" key="1">
    <source>
        <dbReference type="EMBL" id="ABM96262.1"/>
    </source>
</evidence>